<name>A0ABP0AHI3_PIPNA</name>
<sequence>MSEWSCLGRTEENWKSGARKQMHPHRRSWKGGLPPFSVSACLVMSRDPLGSSKGPRTLSLSVHFLQQSLGRFLKLQSLTLKIGHKLAAFLRLPAICLSLNLLLKFLLSQLGTVGSKGVNGIVVAFKRLQSFLEGTFCGPSPGILF</sequence>
<protein>
    <submittedName>
        <fullName evidence="1">Uncharacterized protein</fullName>
    </submittedName>
</protein>
<evidence type="ECO:0000313" key="2">
    <source>
        <dbReference type="Proteomes" id="UP001314169"/>
    </source>
</evidence>
<keyword evidence="2" id="KW-1185">Reference proteome</keyword>
<gene>
    <name evidence="1" type="ORF">MPIPNATIZW_LOCUS17674</name>
</gene>
<reference evidence="1" key="1">
    <citation type="submission" date="2023-12" db="EMBL/GenBank/DDBJ databases">
        <authorList>
            <person name="Brown T."/>
        </authorList>
    </citation>
    <scope>NUCLEOTIDE SEQUENCE</scope>
</reference>
<dbReference type="EMBL" id="OY882866">
    <property type="protein sequence ID" value="CAK6449368.1"/>
    <property type="molecule type" value="Genomic_DNA"/>
</dbReference>
<dbReference type="Proteomes" id="UP001314169">
    <property type="component" value="Chromosome 9"/>
</dbReference>
<organism evidence="1 2">
    <name type="scientific">Pipistrellus nathusii</name>
    <name type="common">Nathusius' pipistrelle</name>
    <dbReference type="NCBI Taxonomy" id="59473"/>
    <lineage>
        <taxon>Eukaryota</taxon>
        <taxon>Metazoa</taxon>
        <taxon>Chordata</taxon>
        <taxon>Craniata</taxon>
        <taxon>Vertebrata</taxon>
        <taxon>Euteleostomi</taxon>
        <taxon>Mammalia</taxon>
        <taxon>Eutheria</taxon>
        <taxon>Laurasiatheria</taxon>
        <taxon>Chiroptera</taxon>
        <taxon>Yangochiroptera</taxon>
        <taxon>Vespertilionidae</taxon>
        <taxon>Pipistrellus</taxon>
    </lineage>
</organism>
<evidence type="ECO:0000313" key="1">
    <source>
        <dbReference type="EMBL" id="CAK6449368.1"/>
    </source>
</evidence>
<proteinExistence type="predicted"/>
<accession>A0ABP0AHI3</accession>